<gene>
    <name evidence="1" type="ORF">FBT96_20050</name>
</gene>
<reference evidence="1 2" key="1">
    <citation type="submission" date="2019-04" db="EMBL/GenBank/DDBJ databases">
        <title>Draft Whole-Genome sequence of the purple photosynthetic bacterium Rhodobacter capsulatus SP108 with an indigenous class A beta-lactamase.</title>
        <authorList>
            <person name="Robertson S."/>
            <person name="Meyer T.E."/>
            <person name="Kyndt J.A."/>
        </authorList>
    </citation>
    <scope>NUCLEOTIDE SEQUENCE [LARGE SCALE GENOMIC DNA]</scope>
    <source>
        <strain evidence="1 2">SP108</strain>
    </source>
</reference>
<evidence type="ECO:0000313" key="1">
    <source>
        <dbReference type="EMBL" id="TKD12918.1"/>
    </source>
</evidence>
<evidence type="ECO:0008006" key="3">
    <source>
        <dbReference type="Google" id="ProtNLM"/>
    </source>
</evidence>
<name>A0A4U1JJK0_RHOCA</name>
<proteinExistence type="predicted"/>
<accession>A0A4U1JJK0</accession>
<dbReference type="EMBL" id="SWJZ01000153">
    <property type="protein sequence ID" value="TKD12918.1"/>
    <property type="molecule type" value="Genomic_DNA"/>
</dbReference>
<dbReference type="AlphaFoldDB" id="A0A4U1JJK0"/>
<comment type="caution">
    <text evidence="1">The sequence shown here is derived from an EMBL/GenBank/DDBJ whole genome shotgun (WGS) entry which is preliminary data.</text>
</comment>
<dbReference type="OrthoDB" id="7690502at2"/>
<organism evidence="1 2">
    <name type="scientific">Rhodobacter capsulatus</name>
    <name type="common">Rhodopseudomonas capsulata</name>
    <dbReference type="NCBI Taxonomy" id="1061"/>
    <lineage>
        <taxon>Bacteria</taxon>
        <taxon>Pseudomonadati</taxon>
        <taxon>Pseudomonadota</taxon>
        <taxon>Alphaproteobacteria</taxon>
        <taxon>Rhodobacterales</taxon>
        <taxon>Rhodobacter group</taxon>
        <taxon>Rhodobacter</taxon>
    </lineage>
</organism>
<sequence length="113" mass="13365">MTAKWRCSLAWRRGMEPPPEGMPRVLLAVLCEKPHPCPQEIHELWLEMGPGSGWSVGWKMIEQRPVRRWSAEAKGRVRQLNLRRRIEKRFPLFAEIFIADELARRPQYFRGEA</sequence>
<protein>
    <recommendedName>
        <fullName evidence="3">Theronine dehydrogenase</fullName>
    </recommendedName>
</protein>
<evidence type="ECO:0000313" key="2">
    <source>
        <dbReference type="Proteomes" id="UP000310597"/>
    </source>
</evidence>
<dbReference type="RefSeq" id="WP_136909791.1">
    <property type="nucleotide sequence ID" value="NZ_SWJZ01000153.1"/>
</dbReference>
<dbReference type="Proteomes" id="UP000310597">
    <property type="component" value="Unassembled WGS sequence"/>
</dbReference>